<feature type="region of interest" description="Disordered" evidence="1">
    <location>
        <begin position="50"/>
        <end position="85"/>
    </location>
</feature>
<accession>A0A3R5Z7M5</accession>
<proteinExistence type="evidence at transcript level"/>
<feature type="compositionally biased region" description="Polar residues" evidence="1">
    <location>
        <begin position="168"/>
        <end position="190"/>
    </location>
</feature>
<feature type="region of interest" description="Disordered" evidence="1">
    <location>
        <begin position="161"/>
        <end position="199"/>
    </location>
</feature>
<evidence type="ECO:0000313" key="2">
    <source>
        <dbReference type="EMBL" id="QAB33266.1"/>
    </source>
</evidence>
<feature type="compositionally biased region" description="Basic residues" evidence="1">
    <location>
        <begin position="62"/>
        <end position="80"/>
    </location>
</feature>
<name>A0A3R5Z7M5_9GLOM</name>
<dbReference type="EMBL" id="MH445371">
    <property type="protein sequence ID" value="QAB33266.1"/>
    <property type="molecule type" value="mRNA"/>
</dbReference>
<reference evidence="2" key="1">
    <citation type="journal article" date="2019" name="New Phytol.">
        <title>Comparative genomics of Rhizophagus irregularis, R. cerebriforme, R. diaphanus and Gigaspora rosea highlights specific genetic features in Glomeromycotina.</title>
        <authorList>
            <person name="Morin E."/>
            <person name="Miyauchi S."/>
            <person name="San Clemente H."/>
            <person name="Chen E.C."/>
            <person name="Pelin A."/>
            <person name="de la Providencia I."/>
            <person name="Ndikumana S."/>
            <person name="Beaudet D."/>
            <person name="Hainaut M."/>
            <person name="Drula E."/>
            <person name="Kuo A."/>
            <person name="Tang N."/>
            <person name="Roy S."/>
            <person name="Viala J."/>
            <person name="Henrissat B."/>
            <person name="Grigoriev I.V."/>
            <person name="Corradi N."/>
            <person name="Roux C."/>
            <person name="Martin F.M."/>
        </authorList>
    </citation>
    <scope>NUCLEOTIDE SEQUENCE</scope>
</reference>
<organism evidence="2">
    <name type="scientific">Racocetra castanea</name>
    <dbReference type="NCBI Taxonomy" id="1348614"/>
    <lineage>
        <taxon>Eukaryota</taxon>
        <taxon>Fungi</taxon>
        <taxon>Fungi incertae sedis</taxon>
        <taxon>Mucoromycota</taxon>
        <taxon>Glomeromycotina</taxon>
        <taxon>Glomeromycetes</taxon>
        <taxon>Diversisporales</taxon>
        <taxon>Gigasporaceae</taxon>
        <taxon>Racocetra</taxon>
    </lineage>
</organism>
<sequence length="199" mass="22722">MDKMVDWEDKFTAARSGKITAKDVRTIIIQAFDLPYTDLIEEEPLDIADDTEITKSNESSSRKKSTKTHRRLTKEARKKAAPYNKSSPMTTKIAMMRTNEVKNDILQDEDSRDFISTAQYSAQIYGNELSTGSNIDMPQQTTTDVSDNSVAKTKMTTLKIRHRPNKNLARTISQPYNRTQQNKQVSNNNEQDPEISIDR</sequence>
<protein>
    <submittedName>
        <fullName evidence="2">HD2</fullName>
    </submittedName>
</protein>
<evidence type="ECO:0000256" key="1">
    <source>
        <dbReference type="SAM" id="MobiDB-lite"/>
    </source>
</evidence>
<dbReference type="AlphaFoldDB" id="A0A3R5Z7M5"/>